<sequence>MRQLRSFILVAVVVLGLSAGCRVPAAIRTEIDFLHVVISTGVKEADQISNPAARADKAVRALKRAEPHSENLRRWAEGEDVNDGRD</sequence>
<proteinExistence type="predicted"/>
<protein>
    <submittedName>
        <fullName evidence="2">Uncharacterized protein</fullName>
    </submittedName>
</protein>
<dbReference type="PROSITE" id="PS51257">
    <property type="entry name" value="PROKAR_LIPOPROTEIN"/>
    <property type="match status" value="1"/>
</dbReference>
<dbReference type="AlphaFoldDB" id="A0A0F9VJ28"/>
<comment type="caution">
    <text evidence="2">The sequence shown here is derived from an EMBL/GenBank/DDBJ whole genome shotgun (WGS) entry which is preliminary data.</text>
</comment>
<gene>
    <name evidence="2" type="ORF">LCGC14_0399730</name>
</gene>
<evidence type="ECO:0000256" key="1">
    <source>
        <dbReference type="SAM" id="MobiDB-lite"/>
    </source>
</evidence>
<organism evidence="2">
    <name type="scientific">marine sediment metagenome</name>
    <dbReference type="NCBI Taxonomy" id="412755"/>
    <lineage>
        <taxon>unclassified sequences</taxon>
        <taxon>metagenomes</taxon>
        <taxon>ecological metagenomes</taxon>
    </lineage>
</organism>
<feature type="region of interest" description="Disordered" evidence="1">
    <location>
        <begin position="64"/>
        <end position="86"/>
    </location>
</feature>
<name>A0A0F9VJ28_9ZZZZ</name>
<accession>A0A0F9VJ28</accession>
<reference evidence="2" key="1">
    <citation type="journal article" date="2015" name="Nature">
        <title>Complex archaea that bridge the gap between prokaryotes and eukaryotes.</title>
        <authorList>
            <person name="Spang A."/>
            <person name="Saw J.H."/>
            <person name="Jorgensen S.L."/>
            <person name="Zaremba-Niedzwiedzka K."/>
            <person name="Martijn J."/>
            <person name="Lind A.E."/>
            <person name="van Eijk R."/>
            <person name="Schleper C."/>
            <person name="Guy L."/>
            <person name="Ettema T.J."/>
        </authorList>
    </citation>
    <scope>NUCLEOTIDE SEQUENCE</scope>
</reference>
<dbReference type="EMBL" id="LAZR01000342">
    <property type="protein sequence ID" value="KKN73531.1"/>
    <property type="molecule type" value="Genomic_DNA"/>
</dbReference>
<evidence type="ECO:0000313" key="2">
    <source>
        <dbReference type="EMBL" id="KKN73531.1"/>
    </source>
</evidence>